<dbReference type="PROSITE" id="PS50290">
    <property type="entry name" value="PI3_4_KINASE_3"/>
    <property type="match status" value="1"/>
</dbReference>
<dbReference type="SMART" id="SM01343">
    <property type="entry name" value="FATC"/>
    <property type="match status" value="1"/>
</dbReference>
<dbReference type="PROSITE" id="PS51190">
    <property type="entry name" value="FATC"/>
    <property type="match status" value="1"/>
</dbReference>
<evidence type="ECO:0000313" key="11">
    <source>
        <dbReference type="EMBL" id="CAF0985252.1"/>
    </source>
</evidence>
<evidence type="ECO:0000256" key="3">
    <source>
        <dbReference type="ARBA" id="ARBA00022679"/>
    </source>
</evidence>
<keyword evidence="12" id="KW-1185">Reference proteome</keyword>
<accession>A0A814FV27</accession>
<dbReference type="InterPro" id="IPR036940">
    <property type="entry name" value="PI3/4_kinase_cat_sf"/>
</dbReference>
<dbReference type="SMART" id="SM00146">
    <property type="entry name" value="PI3Kc"/>
    <property type="match status" value="1"/>
</dbReference>
<dbReference type="SUPFAM" id="SSF56112">
    <property type="entry name" value="Protein kinase-like (PK-like)"/>
    <property type="match status" value="1"/>
</dbReference>
<dbReference type="InterPro" id="IPR038980">
    <property type="entry name" value="ATM_plant"/>
</dbReference>
<dbReference type="InterPro" id="IPR003152">
    <property type="entry name" value="FATC_dom"/>
</dbReference>
<comment type="caution">
    <text evidence="11">The sequence shown here is derived from an EMBL/GenBank/DDBJ whole genome shotgun (WGS) entry which is preliminary data.</text>
</comment>
<dbReference type="GO" id="GO:0005524">
    <property type="term" value="F:ATP binding"/>
    <property type="evidence" value="ECO:0007669"/>
    <property type="project" value="UniProtKB-KW"/>
</dbReference>
<dbReference type="GO" id="GO:0004674">
    <property type="term" value="F:protein serine/threonine kinase activity"/>
    <property type="evidence" value="ECO:0007669"/>
    <property type="project" value="UniProtKB-EC"/>
</dbReference>
<organism evidence="11 12">
    <name type="scientific">Brachionus calyciflorus</name>
    <dbReference type="NCBI Taxonomy" id="104777"/>
    <lineage>
        <taxon>Eukaryota</taxon>
        <taxon>Metazoa</taxon>
        <taxon>Spiralia</taxon>
        <taxon>Gnathifera</taxon>
        <taxon>Rotifera</taxon>
        <taxon>Eurotatoria</taxon>
        <taxon>Monogononta</taxon>
        <taxon>Pseudotrocha</taxon>
        <taxon>Ploima</taxon>
        <taxon>Brachionidae</taxon>
        <taxon>Brachionus</taxon>
    </lineage>
</organism>
<dbReference type="EC" id="2.7.11.1" evidence="2"/>
<dbReference type="OrthoDB" id="381190at2759"/>
<comment type="subcellular location">
    <subcellularLocation>
        <location evidence="1">Nucleus</location>
    </subcellularLocation>
</comment>
<dbReference type="GO" id="GO:0005634">
    <property type="term" value="C:nucleus"/>
    <property type="evidence" value="ECO:0007669"/>
    <property type="project" value="UniProtKB-SubCell"/>
</dbReference>
<evidence type="ECO:0000256" key="8">
    <source>
        <dbReference type="ARBA" id="ARBA00023242"/>
    </source>
</evidence>
<dbReference type="InterPro" id="IPR011009">
    <property type="entry name" value="Kinase-like_dom_sf"/>
</dbReference>
<dbReference type="InterPro" id="IPR000403">
    <property type="entry name" value="PI3/4_kinase_cat_dom"/>
</dbReference>
<dbReference type="PANTHER" id="PTHR37079">
    <property type="entry name" value="SERINE/THREONINE-PROTEIN KINASE ATM"/>
    <property type="match status" value="1"/>
</dbReference>
<dbReference type="PANTHER" id="PTHR37079:SF4">
    <property type="entry name" value="SERINE_THREONINE-PROTEIN KINASE ATM"/>
    <property type="match status" value="1"/>
</dbReference>
<keyword evidence="7" id="KW-0067">ATP-binding</keyword>
<feature type="domain" description="PI3K/PI4K catalytic" evidence="9">
    <location>
        <begin position="1"/>
        <end position="213"/>
    </location>
</feature>
<evidence type="ECO:0000259" key="9">
    <source>
        <dbReference type="PROSITE" id="PS50290"/>
    </source>
</evidence>
<dbReference type="InterPro" id="IPR018936">
    <property type="entry name" value="PI3/4_kinase_CS"/>
</dbReference>
<evidence type="ECO:0000256" key="2">
    <source>
        <dbReference type="ARBA" id="ARBA00012513"/>
    </source>
</evidence>
<evidence type="ECO:0000256" key="6">
    <source>
        <dbReference type="ARBA" id="ARBA00022777"/>
    </source>
</evidence>
<name>A0A814FV27_9BILA</name>
<keyword evidence="8" id="KW-0539">Nucleus</keyword>
<dbReference type="Proteomes" id="UP000663879">
    <property type="component" value="Unassembled WGS sequence"/>
</dbReference>
<evidence type="ECO:0000256" key="1">
    <source>
        <dbReference type="ARBA" id="ARBA00004123"/>
    </source>
</evidence>
<keyword evidence="4" id="KW-0547">Nucleotide-binding</keyword>
<feature type="domain" description="FATC" evidence="10">
    <location>
        <begin position="249"/>
        <end position="281"/>
    </location>
</feature>
<keyword evidence="6" id="KW-0418">Kinase</keyword>
<dbReference type="Pfam" id="PF00454">
    <property type="entry name" value="PI3_PI4_kinase"/>
    <property type="match status" value="1"/>
</dbReference>
<keyword evidence="5" id="KW-0227">DNA damage</keyword>
<proteinExistence type="predicted"/>
<dbReference type="Gene3D" id="1.10.1070.11">
    <property type="entry name" value="Phosphatidylinositol 3-/4-kinase, catalytic domain"/>
    <property type="match status" value="1"/>
</dbReference>
<dbReference type="EMBL" id="CAJNOC010003499">
    <property type="protein sequence ID" value="CAF0985252.1"/>
    <property type="molecule type" value="Genomic_DNA"/>
</dbReference>
<dbReference type="AlphaFoldDB" id="A0A814FV27"/>
<evidence type="ECO:0000313" key="12">
    <source>
        <dbReference type="Proteomes" id="UP000663879"/>
    </source>
</evidence>
<sequence>MTEVSYSLNYRLQSTLFNPVMLLSKKSKLEVFLEVTEKFKPVFRYFFIENFLTQNEWYQKRLNYTKSVATSSIVGYIVGLGDRHVQNILIDTNSADVVHIDLGIAFDQGKILPIPETVPFRLTRDVIDGFGICGIEGIFKNCCEATLKLLKNSREQIITIFEVLLYDPLHNWCLSPAKAFMMQQASVFNEQSQAEVNESSMISTFNSSTFSGKPNSTQQSLTKTAEKNKIAERILFQIKQKLLGYENGTQLSTDGQVNYLINEATNPENLCKIYVGWQPYL</sequence>
<protein>
    <recommendedName>
        <fullName evidence="2">non-specific serine/threonine protein kinase</fullName>
        <ecNumber evidence="2">2.7.11.1</ecNumber>
    </recommendedName>
</protein>
<evidence type="ECO:0000256" key="7">
    <source>
        <dbReference type="ARBA" id="ARBA00022840"/>
    </source>
</evidence>
<gene>
    <name evidence="11" type="ORF">OXX778_LOCUS15634</name>
</gene>
<evidence type="ECO:0000256" key="5">
    <source>
        <dbReference type="ARBA" id="ARBA00022763"/>
    </source>
</evidence>
<evidence type="ECO:0000259" key="10">
    <source>
        <dbReference type="PROSITE" id="PS51190"/>
    </source>
</evidence>
<dbReference type="PROSITE" id="PS00916">
    <property type="entry name" value="PI3_4_KINASE_2"/>
    <property type="match status" value="1"/>
</dbReference>
<dbReference type="GO" id="GO:0006974">
    <property type="term" value="P:DNA damage response"/>
    <property type="evidence" value="ECO:0007669"/>
    <property type="project" value="UniProtKB-KW"/>
</dbReference>
<keyword evidence="3" id="KW-0808">Transferase</keyword>
<evidence type="ECO:0000256" key="4">
    <source>
        <dbReference type="ARBA" id="ARBA00022741"/>
    </source>
</evidence>
<dbReference type="Pfam" id="PF02260">
    <property type="entry name" value="FATC"/>
    <property type="match status" value="1"/>
</dbReference>
<reference evidence="11" key="1">
    <citation type="submission" date="2021-02" db="EMBL/GenBank/DDBJ databases">
        <authorList>
            <person name="Nowell W R."/>
        </authorList>
    </citation>
    <scope>NUCLEOTIDE SEQUENCE</scope>
    <source>
        <strain evidence="11">Ploen Becks lab</strain>
    </source>
</reference>